<keyword evidence="3" id="KW-1185">Reference proteome</keyword>
<comment type="caution">
    <text evidence="2">The sequence shown here is derived from an EMBL/GenBank/DDBJ whole genome shotgun (WGS) entry which is preliminary data.</text>
</comment>
<feature type="chain" id="PRO_5005836459" description="DUF4879 domain-containing protein" evidence="1">
    <location>
        <begin position="30"/>
        <end position="151"/>
    </location>
</feature>
<sequence length="151" mass="15936" precursor="true">MKSVSNCRAMGRLLCAGLLSLAAIGPLQAAPAAALKGVAIYTVASQGIIEDVSDGRRRTQNAHRGPNITVTVVELGYGRAPGATFNGTPINYSQRNSLCEFNKPFVPCSGGAVVGYSYIYDLGDLQQGTFSFSDRSLTMPVQTMTATIDIN</sequence>
<evidence type="ECO:0000313" key="2">
    <source>
        <dbReference type="EMBL" id="KPA89194.1"/>
    </source>
</evidence>
<reference evidence="2 3" key="1">
    <citation type="journal article" date="2015" name="PLoS ONE">
        <title>Rice-Infecting Pseudomonas Genomes Are Highly Accessorized and Harbor Multiple Putative Virulence Mechanisms to Cause Sheath Brown Rot.</title>
        <authorList>
            <person name="Quibod I.L."/>
            <person name="Grande G."/>
            <person name="Oreiro E.G."/>
            <person name="Borja F.N."/>
            <person name="Dossa G.S."/>
            <person name="Mauleon R."/>
            <person name="Cruz C.V."/>
            <person name="Oliva R."/>
        </authorList>
    </citation>
    <scope>NUCLEOTIDE SEQUENCE [LARGE SCALE GENOMIC DNA]</scope>
    <source>
        <strain evidence="2 3">IRRI 6609</strain>
    </source>
</reference>
<dbReference type="AlphaFoldDB" id="A0A0M9GEJ5"/>
<dbReference type="RefSeq" id="WP_239688001.1">
    <property type="nucleotide sequence ID" value="NZ_JAQMZR010000025.1"/>
</dbReference>
<evidence type="ECO:0000313" key="3">
    <source>
        <dbReference type="Proteomes" id="UP000037931"/>
    </source>
</evidence>
<dbReference type="Gene3D" id="2.60.40.2870">
    <property type="match status" value="1"/>
</dbReference>
<evidence type="ECO:0008006" key="4">
    <source>
        <dbReference type="Google" id="ProtNLM"/>
    </source>
</evidence>
<dbReference type="STRING" id="50340.PF66_04349"/>
<feature type="signal peptide" evidence="1">
    <location>
        <begin position="1"/>
        <end position="29"/>
    </location>
</feature>
<keyword evidence="1" id="KW-0732">Signal</keyword>
<proteinExistence type="predicted"/>
<dbReference type="PATRIC" id="fig|50340.43.peg.1652"/>
<gene>
    <name evidence="2" type="ORF">PF66_04349</name>
</gene>
<dbReference type="Pfam" id="PF16219">
    <property type="entry name" value="DUF4879"/>
    <property type="match status" value="1"/>
</dbReference>
<organism evidence="2 3">
    <name type="scientific">Pseudomonas asplenii</name>
    <dbReference type="NCBI Taxonomy" id="53407"/>
    <lineage>
        <taxon>Bacteria</taxon>
        <taxon>Pseudomonadati</taxon>
        <taxon>Pseudomonadota</taxon>
        <taxon>Gammaproteobacteria</taxon>
        <taxon>Pseudomonadales</taxon>
        <taxon>Pseudomonadaceae</taxon>
        <taxon>Pseudomonas</taxon>
    </lineage>
</organism>
<protein>
    <recommendedName>
        <fullName evidence="4">DUF4879 domain-containing protein</fullName>
    </recommendedName>
</protein>
<accession>A0A0M9GEJ5</accession>
<dbReference type="EMBL" id="JSYZ01000017">
    <property type="protein sequence ID" value="KPA89194.1"/>
    <property type="molecule type" value="Genomic_DNA"/>
</dbReference>
<dbReference type="Proteomes" id="UP000037931">
    <property type="component" value="Unassembled WGS sequence"/>
</dbReference>
<dbReference type="InterPro" id="IPR032624">
    <property type="entry name" value="DUF4879"/>
</dbReference>
<evidence type="ECO:0000256" key="1">
    <source>
        <dbReference type="SAM" id="SignalP"/>
    </source>
</evidence>
<name>A0A0M9GEJ5_9PSED</name>